<name>A0A4Y9G0Z0_9MICO</name>
<keyword evidence="6 7" id="KW-0067">ATP-binding</keyword>
<dbReference type="InterPro" id="IPR000719">
    <property type="entry name" value="Prot_kinase_dom"/>
</dbReference>
<dbReference type="PROSITE" id="PS50011">
    <property type="entry name" value="PROTEIN_KINASE_DOM"/>
    <property type="match status" value="1"/>
</dbReference>
<sequence>MTGSEPESQTGAILDGRYRLIERIGTGGMSRVYRAEDAALGRTVAIKLIADMEGDAAARAHSEVTLLASLSHPSLVTLFDAHIGQGQDYLVMEYVDGPPLSRLLREGPLSPAETAVLATELAEGLHTVHRAGIVHRDIKPSNVLLASTETPGRRFHAKLADFGIAYLLDGDRMTSPGLVMGTAAYLAPEQARGEAPTPAADIYALGLVLLETLSGSPGFPRSTPMESLVARQTARPTIPASVPPEWASLIDRMTAQDPAHRPSAAAVAGETSRLASRRAADRDGAATVPLAALGGAAVLGAGTAGAAAAAGDAPTTAFPATDATTAFAQAPGPPVTAQHTAAAHPAAPSRRGRRALAVTGAAAALAAAGIGVWALGSGLAGSGEPNRSVAPAVERTPSPEPTAPAEEQPAEVPAAPPVSEDEQSKAEEEQRKADEKAAKEAEKAAEEQRKAEEKAAEEQRKAEEEQQKAAEEDAEDDGDDSAPVEIPTPLPTEQPVQ</sequence>
<evidence type="ECO:0000256" key="4">
    <source>
        <dbReference type="ARBA" id="ARBA00022741"/>
    </source>
</evidence>
<keyword evidence="5 10" id="KW-0418">Kinase</keyword>
<dbReference type="OrthoDB" id="9762169at2"/>
<dbReference type="PANTHER" id="PTHR43671:SF13">
    <property type="entry name" value="SERINE_THREONINE-PROTEIN KINASE NEK2"/>
    <property type="match status" value="1"/>
</dbReference>
<feature type="compositionally biased region" description="Pro residues" evidence="8">
    <location>
        <begin position="486"/>
        <end position="497"/>
    </location>
</feature>
<evidence type="ECO:0000256" key="7">
    <source>
        <dbReference type="PROSITE-ProRule" id="PRU10141"/>
    </source>
</evidence>
<dbReference type="Gene3D" id="1.10.510.10">
    <property type="entry name" value="Transferase(Phosphotransferase) domain 1"/>
    <property type="match status" value="1"/>
</dbReference>
<feature type="region of interest" description="Disordered" evidence="8">
    <location>
        <begin position="257"/>
        <end position="280"/>
    </location>
</feature>
<feature type="region of interest" description="Disordered" evidence="8">
    <location>
        <begin position="326"/>
        <end position="350"/>
    </location>
</feature>
<organism evidence="10 11">
    <name type="scientific">Microbacterium paludicola</name>
    <dbReference type="NCBI Taxonomy" id="300019"/>
    <lineage>
        <taxon>Bacteria</taxon>
        <taxon>Bacillati</taxon>
        <taxon>Actinomycetota</taxon>
        <taxon>Actinomycetes</taxon>
        <taxon>Micrococcales</taxon>
        <taxon>Microbacteriaceae</taxon>
        <taxon>Microbacterium</taxon>
    </lineage>
</organism>
<dbReference type="InterPro" id="IPR050660">
    <property type="entry name" value="NEK_Ser/Thr_kinase"/>
</dbReference>
<keyword evidence="3" id="KW-0808">Transferase</keyword>
<dbReference type="Gene3D" id="3.30.200.20">
    <property type="entry name" value="Phosphorylase Kinase, domain 1"/>
    <property type="match status" value="1"/>
</dbReference>
<dbReference type="SMART" id="SM00220">
    <property type="entry name" value="S_TKc"/>
    <property type="match status" value="1"/>
</dbReference>
<evidence type="ECO:0000256" key="3">
    <source>
        <dbReference type="ARBA" id="ARBA00022679"/>
    </source>
</evidence>
<dbReference type="GO" id="GO:0005524">
    <property type="term" value="F:ATP binding"/>
    <property type="evidence" value="ECO:0007669"/>
    <property type="project" value="UniProtKB-UniRule"/>
</dbReference>
<dbReference type="EMBL" id="SPQB01000002">
    <property type="protein sequence ID" value="TFU34340.1"/>
    <property type="molecule type" value="Genomic_DNA"/>
</dbReference>
<feature type="region of interest" description="Disordered" evidence="8">
    <location>
        <begin position="379"/>
        <end position="497"/>
    </location>
</feature>
<reference evidence="10 11" key="1">
    <citation type="submission" date="2019-03" db="EMBL/GenBank/DDBJ databases">
        <title>Diversity of the mouse oral microbiome.</title>
        <authorList>
            <person name="Joseph S."/>
            <person name="Aduse-Opoku J."/>
            <person name="Curtis M."/>
            <person name="Wade W."/>
            <person name="Hashim A."/>
        </authorList>
    </citation>
    <scope>NUCLEOTIDE SEQUENCE [LARGE SCALE GENOMIC DNA]</scope>
    <source>
        <strain evidence="10 11">P1012</strain>
    </source>
</reference>
<dbReference type="SUPFAM" id="SSF56112">
    <property type="entry name" value="Protein kinase-like (PK-like)"/>
    <property type="match status" value="1"/>
</dbReference>
<dbReference type="CDD" id="cd14014">
    <property type="entry name" value="STKc_PknB_like"/>
    <property type="match status" value="1"/>
</dbReference>
<evidence type="ECO:0000313" key="11">
    <source>
        <dbReference type="Proteomes" id="UP000298358"/>
    </source>
</evidence>
<accession>A0A4Y9G0Z0</accession>
<proteinExistence type="inferred from homology"/>
<dbReference type="PROSITE" id="PS00107">
    <property type="entry name" value="PROTEIN_KINASE_ATP"/>
    <property type="match status" value="1"/>
</dbReference>
<dbReference type="RefSeq" id="WP_135112432.1">
    <property type="nucleotide sequence ID" value="NZ_JADGLL010000002.1"/>
</dbReference>
<keyword evidence="4 7" id="KW-0547">Nucleotide-binding</keyword>
<comment type="similarity">
    <text evidence="1">Belongs to the protein kinase superfamily. NEK Ser/Thr protein kinase family. NIMA subfamily.</text>
</comment>
<feature type="compositionally biased region" description="Acidic residues" evidence="8">
    <location>
        <begin position="472"/>
        <end position="482"/>
    </location>
</feature>
<comment type="caution">
    <text evidence="10">The sequence shown here is derived from an EMBL/GenBank/DDBJ whole genome shotgun (WGS) entry which is preliminary data.</text>
</comment>
<protein>
    <recommendedName>
        <fullName evidence="2">non-specific serine/threonine protein kinase</fullName>
        <ecNumber evidence="2">2.7.11.1</ecNumber>
    </recommendedName>
</protein>
<dbReference type="InterPro" id="IPR011009">
    <property type="entry name" value="Kinase-like_dom_sf"/>
</dbReference>
<evidence type="ECO:0000256" key="2">
    <source>
        <dbReference type="ARBA" id="ARBA00012513"/>
    </source>
</evidence>
<dbReference type="Proteomes" id="UP000298358">
    <property type="component" value="Unassembled WGS sequence"/>
</dbReference>
<dbReference type="EC" id="2.7.11.1" evidence="2"/>
<evidence type="ECO:0000256" key="6">
    <source>
        <dbReference type="ARBA" id="ARBA00022840"/>
    </source>
</evidence>
<dbReference type="Pfam" id="PF00069">
    <property type="entry name" value="Pkinase"/>
    <property type="match status" value="1"/>
</dbReference>
<feature type="compositionally biased region" description="Low complexity" evidence="8">
    <location>
        <begin position="403"/>
        <end position="413"/>
    </location>
</feature>
<dbReference type="PANTHER" id="PTHR43671">
    <property type="entry name" value="SERINE/THREONINE-PROTEIN KINASE NEK"/>
    <property type="match status" value="1"/>
</dbReference>
<feature type="binding site" evidence="7">
    <location>
        <position position="47"/>
    </location>
    <ligand>
        <name>ATP</name>
        <dbReference type="ChEBI" id="CHEBI:30616"/>
    </ligand>
</feature>
<evidence type="ECO:0000256" key="8">
    <source>
        <dbReference type="SAM" id="MobiDB-lite"/>
    </source>
</evidence>
<feature type="domain" description="Protein kinase" evidence="9">
    <location>
        <begin position="18"/>
        <end position="274"/>
    </location>
</feature>
<evidence type="ECO:0000256" key="5">
    <source>
        <dbReference type="ARBA" id="ARBA00022777"/>
    </source>
</evidence>
<dbReference type="PROSITE" id="PS00108">
    <property type="entry name" value="PROTEIN_KINASE_ST"/>
    <property type="match status" value="1"/>
</dbReference>
<dbReference type="AlphaFoldDB" id="A0A4Y9G0Z0"/>
<gene>
    <name evidence="10" type="ORF">E4U02_01410</name>
</gene>
<dbReference type="GO" id="GO:0004674">
    <property type="term" value="F:protein serine/threonine kinase activity"/>
    <property type="evidence" value="ECO:0007669"/>
    <property type="project" value="UniProtKB-KW"/>
</dbReference>
<keyword evidence="11" id="KW-1185">Reference proteome</keyword>
<dbReference type="InterPro" id="IPR008271">
    <property type="entry name" value="Ser/Thr_kinase_AS"/>
</dbReference>
<evidence type="ECO:0000259" key="9">
    <source>
        <dbReference type="PROSITE" id="PS50011"/>
    </source>
</evidence>
<evidence type="ECO:0000313" key="10">
    <source>
        <dbReference type="EMBL" id="TFU34340.1"/>
    </source>
</evidence>
<evidence type="ECO:0000256" key="1">
    <source>
        <dbReference type="ARBA" id="ARBA00010886"/>
    </source>
</evidence>
<dbReference type="InterPro" id="IPR017441">
    <property type="entry name" value="Protein_kinase_ATP_BS"/>
</dbReference>
<feature type="compositionally biased region" description="Low complexity" evidence="8">
    <location>
        <begin position="335"/>
        <end position="350"/>
    </location>
</feature>
<feature type="compositionally biased region" description="Basic and acidic residues" evidence="8">
    <location>
        <begin position="422"/>
        <end position="471"/>
    </location>
</feature>
<keyword evidence="10" id="KW-0723">Serine/threonine-protein kinase</keyword>